<dbReference type="Pfam" id="PF24551">
    <property type="entry name" value="SH3_Rv0428c"/>
    <property type="match status" value="1"/>
</dbReference>
<gene>
    <name evidence="2" type="ORF">O6P37_25265</name>
</gene>
<dbReference type="SUPFAM" id="SSF55729">
    <property type="entry name" value="Acyl-CoA N-acyltransferases (Nat)"/>
    <property type="match status" value="1"/>
</dbReference>
<dbReference type="InterPro" id="IPR056935">
    <property type="entry name" value="Rv0428c-like_C"/>
</dbReference>
<dbReference type="PROSITE" id="PS51186">
    <property type="entry name" value="GNAT"/>
    <property type="match status" value="1"/>
</dbReference>
<protein>
    <submittedName>
        <fullName evidence="2">GNAT family N-acetyltransferase</fullName>
    </submittedName>
</protein>
<dbReference type="Pfam" id="PF24553">
    <property type="entry name" value="Rv0428c_C"/>
    <property type="match status" value="1"/>
</dbReference>
<dbReference type="Gene3D" id="3.40.630.30">
    <property type="match status" value="1"/>
</dbReference>
<evidence type="ECO:0000313" key="2">
    <source>
        <dbReference type="EMBL" id="MCZ8382184.1"/>
    </source>
</evidence>
<comment type="caution">
    <text evidence="2">The sequence shown here is derived from an EMBL/GenBank/DDBJ whole genome shotgun (WGS) entry which is preliminary data.</text>
</comment>
<proteinExistence type="predicted"/>
<keyword evidence="3" id="KW-1185">Reference proteome</keyword>
<organism evidence="2 3">
    <name type="scientific">Mycobacterium hippophais</name>
    <dbReference type="NCBI Taxonomy" id="3016340"/>
    <lineage>
        <taxon>Bacteria</taxon>
        <taxon>Bacillati</taxon>
        <taxon>Actinomycetota</taxon>
        <taxon>Actinomycetes</taxon>
        <taxon>Mycobacteriales</taxon>
        <taxon>Mycobacteriaceae</taxon>
        <taxon>Mycobacterium</taxon>
    </lineage>
</organism>
<sequence>MPELPPTGTRVSLRYRLPQGSSPPLTDVVGHLVAVGPTLRVRTKRGDEVDVAAADVVAVKALADAPVRTADIRNLEHAAAGAWPGRRQEWLDGWLLREAGGHTHRGNSALPLLAGADLRALPGIVEWYTDRGLTPWLSVPDRLVRLPASAPTHIESLVMTRALQAGGHPAAIDLSPHPDDRWLHIYQRDVPVDVLTAVLDGEVTFGRLGDAAVGRAAVTPAPDGTRWLGMSAVRVADDRRRRGHARTLCGALLDWGAARGATRAYVQVVVDNAGAAALYESMGFVTQHRQRYVDARAL</sequence>
<evidence type="ECO:0000259" key="1">
    <source>
        <dbReference type="PROSITE" id="PS51186"/>
    </source>
</evidence>
<dbReference type="InterPro" id="IPR016181">
    <property type="entry name" value="Acyl_CoA_acyltransferase"/>
</dbReference>
<dbReference type="Proteomes" id="UP001142153">
    <property type="component" value="Unassembled WGS sequence"/>
</dbReference>
<dbReference type="EMBL" id="JAPZPY010000015">
    <property type="protein sequence ID" value="MCZ8382184.1"/>
    <property type="molecule type" value="Genomic_DNA"/>
</dbReference>
<dbReference type="InterPro" id="IPR056934">
    <property type="entry name" value="SH3_Rv0428c"/>
</dbReference>
<dbReference type="RefSeq" id="WP_269896655.1">
    <property type="nucleotide sequence ID" value="NZ_JAPZPY010000015.1"/>
</dbReference>
<dbReference type="InterPro" id="IPR000182">
    <property type="entry name" value="GNAT_dom"/>
</dbReference>
<feature type="domain" description="N-acetyltransferase" evidence="1">
    <location>
        <begin position="158"/>
        <end position="298"/>
    </location>
</feature>
<evidence type="ECO:0000313" key="3">
    <source>
        <dbReference type="Proteomes" id="UP001142153"/>
    </source>
</evidence>
<reference evidence="2" key="1">
    <citation type="submission" date="2022-12" db="EMBL/GenBank/DDBJ databases">
        <authorList>
            <person name="Deng Y."/>
            <person name="Zhang Y.-Q."/>
        </authorList>
    </citation>
    <scope>NUCLEOTIDE SEQUENCE</scope>
    <source>
        <strain evidence="2">CPCC 205372</strain>
    </source>
</reference>
<name>A0ABT4Q024_9MYCO</name>
<accession>A0ABT4Q024</accession>